<protein>
    <submittedName>
        <fullName evidence="2">Uncharacterized protein</fullName>
    </submittedName>
</protein>
<proteinExistence type="predicted"/>
<reference evidence="2" key="1">
    <citation type="submission" date="2018-06" db="EMBL/GenBank/DDBJ databases">
        <authorList>
            <person name="Zhirakovskaya E."/>
        </authorList>
    </citation>
    <scope>NUCLEOTIDE SEQUENCE</scope>
</reference>
<name>A0A3B0RZF8_9ZZZZ</name>
<organism evidence="2">
    <name type="scientific">hydrothermal vent metagenome</name>
    <dbReference type="NCBI Taxonomy" id="652676"/>
    <lineage>
        <taxon>unclassified sequences</taxon>
        <taxon>metagenomes</taxon>
        <taxon>ecological metagenomes</taxon>
    </lineage>
</organism>
<sequence length="82" mass="7918">MRFGKIGMAAIAAASLVSTPVLAQVAQPVAKVSEAVRADASATEESKLEGGSGIIVAVLAAAAIIGGIIIAADGSDDTPTSP</sequence>
<evidence type="ECO:0000313" key="2">
    <source>
        <dbReference type="EMBL" id="VAV97797.1"/>
    </source>
</evidence>
<keyword evidence="1" id="KW-1133">Transmembrane helix</keyword>
<gene>
    <name evidence="2" type="ORF">MNBD_ALPHA04-1778</name>
</gene>
<evidence type="ECO:0000256" key="1">
    <source>
        <dbReference type="SAM" id="Phobius"/>
    </source>
</evidence>
<dbReference type="EMBL" id="UOEF01000254">
    <property type="protein sequence ID" value="VAV97797.1"/>
    <property type="molecule type" value="Genomic_DNA"/>
</dbReference>
<keyword evidence="1" id="KW-0472">Membrane</keyword>
<accession>A0A3B0RZF8</accession>
<feature type="transmembrane region" description="Helical" evidence="1">
    <location>
        <begin position="53"/>
        <end position="72"/>
    </location>
</feature>
<dbReference type="AlphaFoldDB" id="A0A3B0RZF8"/>
<keyword evidence="1" id="KW-0812">Transmembrane</keyword>